<organism evidence="1 2">
    <name type="scientific">Microcystis panniformis FACHB-1757</name>
    <dbReference type="NCBI Taxonomy" id="1638788"/>
    <lineage>
        <taxon>Bacteria</taxon>
        <taxon>Bacillati</taxon>
        <taxon>Cyanobacteriota</taxon>
        <taxon>Cyanophyceae</taxon>
        <taxon>Oscillatoriophycideae</taxon>
        <taxon>Chroococcales</taxon>
        <taxon>Microcystaceae</taxon>
        <taxon>Microcystis</taxon>
    </lineage>
</organism>
<protein>
    <submittedName>
        <fullName evidence="1">Uncharacterized protein</fullName>
    </submittedName>
</protein>
<dbReference type="EMBL" id="CP011339">
    <property type="protein sequence ID" value="AKV70521.1"/>
    <property type="molecule type" value="Genomic_DNA"/>
</dbReference>
<dbReference type="RefSeq" id="WP_002757320.1">
    <property type="nucleotide sequence ID" value="NZ_CP011339.1"/>
</dbReference>
<dbReference type="KEGG" id="mpk:VL20_5708"/>
<proteinExistence type="predicted"/>
<dbReference type="AlphaFoldDB" id="A0A0K1S947"/>
<name>A0A0K1S947_9CHRO</name>
<evidence type="ECO:0000313" key="2">
    <source>
        <dbReference type="Proteomes" id="UP000068167"/>
    </source>
</evidence>
<sequence>MSDNLQPTQKLKIVSLEPKIVVVQRDDLSRNTEKSGESEDESVILAPLFIDPEQAIDDLSQLIDKVHDEFNNACKKRNLEWEAELELGMEFGVKFTAKLKISPKKE</sequence>
<reference evidence="1 2" key="1">
    <citation type="journal article" date="2016" name="Stand. Genomic Sci.">
        <title>Complete genome sequence and genomic characterization of Microcystis panniformis FACHB 1757 by third-generation sequencing.</title>
        <authorList>
            <person name="Zhang J.Y."/>
            <person name="Guan R."/>
            <person name="Zhang H.J."/>
            <person name="Li H."/>
            <person name="Xiao P."/>
            <person name="Yu G.L."/>
            <person name="Du L."/>
            <person name="Cao D.M."/>
            <person name="Zhu B.C."/>
            <person name="Li R.H."/>
            <person name="Lu Z.H."/>
        </authorList>
    </citation>
    <scope>NUCLEOTIDE SEQUENCE [LARGE SCALE GENOMIC DNA]</scope>
    <source>
        <strain evidence="1 2">FACHB-1757</strain>
    </source>
</reference>
<accession>A0A0K1S947</accession>
<evidence type="ECO:0000313" key="1">
    <source>
        <dbReference type="EMBL" id="AKV70521.1"/>
    </source>
</evidence>
<keyword evidence="2" id="KW-1185">Reference proteome</keyword>
<gene>
    <name evidence="1" type="ORF">VL20_5708</name>
</gene>
<dbReference type="PATRIC" id="fig|1638788.3.peg.5751"/>
<dbReference type="Proteomes" id="UP000068167">
    <property type="component" value="Chromosome"/>
</dbReference>